<dbReference type="PANTHER" id="PTHR43290:SF2">
    <property type="entry name" value="MEVALONATE KINASE"/>
    <property type="match status" value="1"/>
</dbReference>
<feature type="domain" description="GHMP kinase C-terminal" evidence="11">
    <location>
        <begin position="224"/>
        <end position="305"/>
    </location>
</feature>
<dbReference type="UniPathway" id="UPA00057">
    <property type="reaction ID" value="UER00098"/>
</dbReference>
<evidence type="ECO:0000256" key="9">
    <source>
        <dbReference type="ARBA" id="ARBA00029438"/>
    </source>
</evidence>
<evidence type="ECO:0000313" key="12">
    <source>
        <dbReference type="EMBL" id="KRN77063.1"/>
    </source>
</evidence>
<keyword evidence="8" id="KW-0443">Lipid metabolism</keyword>
<sequence>MGLQIMQSRSTGKSHAKVILIGDHSVVYGQPAIAVPLPDLSMTATVTTRHSGQMILTPNYQGPMDSMGEVYEGVRQLITRLLKRFDATDLPFTLKISSKIPQERGMGSSAASSIAITRAFFNFFEKDLSQKELQQWVNIEEAVTHGSPSGLDAATCSSDVPVWFIKKQTIETLEMNLDGYLIIADTGIRGQTGLAVSVVREQMETAPEDTQGHLEALGSIAQIMRKGLVENDTKTIGQAMTDAHHHLQTLGVSHPSLDRLVKAALAAGAAGAKLTGGGVGGAMIALTDTKEEATQVIHALEQAGAQEIWSQHYVSQK</sequence>
<evidence type="ECO:0000256" key="8">
    <source>
        <dbReference type="ARBA" id="ARBA00023098"/>
    </source>
</evidence>
<evidence type="ECO:0000256" key="2">
    <source>
        <dbReference type="ARBA" id="ARBA00022516"/>
    </source>
</evidence>
<keyword evidence="2" id="KW-0444">Lipid biosynthesis</keyword>
<comment type="pathway">
    <text evidence="9">Isoprenoid biosynthesis; isopentenyl diphosphate biosynthesis via mevalonate pathway; isopentenyl diphosphate from (R)-mevalonate: step 1/3.</text>
</comment>
<dbReference type="Pfam" id="PF08544">
    <property type="entry name" value="GHMP_kinases_C"/>
    <property type="match status" value="1"/>
</dbReference>
<gene>
    <name evidence="12" type="ORF">IV67_GL000576</name>
</gene>
<dbReference type="Pfam" id="PF00288">
    <property type="entry name" value="GHMP_kinases_N"/>
    <property type="match status" value="1"/>
</dbReference>
<keyword evidence="5 12" id="KW-0418">Kinase</keyword>
<dbReference type="NCBIfam" id="TIGR00549">
    <property type="entry name" value="mevalon_kin"/>
    <property type="match status" value="1"/>
</dbReference>
<evidence type="ECO:0000256" key="5">
    <source>
        <dbReference type="ARBA" id="ARBA00022777"/>
    </source>
</evidence>
<protein>
    <submittedName>
        <fullName evidence="12">Mevalonate kinase</fullName>
    </submittedName>
</protein>
<comment type="caution">
    <text evidence="12">The sequence shown here is derived from an EMBL/GenBank/DDBJ whole genome shotgun (WGS) entry which is preliminary data.</text>
</comment>
<evidence type="ECO:0000256" key="4">
    <source>
        <dbReference type="ARBA" id="ARBA00022741"/>
    </source>
</evidence>
<dbReference type="GO" id="GO:0004496">
    <property type="term" value="F:mevalonate kinase activity"/>
    <property type="evidence" value="ECO:0007669"/>
    <property type="project" value="InterPro"/>
</dbReference>
<evidence type="ECO:0000259" key="10">
    <source>
        <dbReference type="Pfam" id="PF00288"/>
    </source>
</evidence>
<evidence type="ECO:0000256" key="7">
    <source>
        <dbReference type="ARBA" id="ARBA00022842"/>
    </source>
</evidence>
<dbReference type="GO" id="GO:0005524">
    <property type="term" value="F:ATP binding"/>
    <property type="evidence" value="ECO:0007669"/>
    <property type="project" value="UniProtKB-KW"/>
</dbReference>
<keyword evidence="7" id="KW-0460">Magnesium</keyword>
<dbReference type="InterPro" id="IPR014721">
    <property type="entry name" value="Ribsml_uS5_D2-typ_fold_subgr"/>
</dbReference>
<proteinExistence type="predicted"/>
<dbReference type="SUPFAM" id="SSF54211">
    <property type="entry name" value="Ribosomal protein S5 domain 2-like"/>
    <property type="match status" value="1"/>
</dbReference>
<reference evidence="12 13" key="1">
    <citation type="journal article" date="2015" name="Genome Announc.">
        <title>Expanding the biotechnology potential of lactobacilli through comparative genomics of 213 strains and associated genera.</title>
        <authorList>
            <person name="Sun Z."/>
            <person name="Harris H.M."/>
            <person name="McCann A."/>
            <person name="Guo C."/>
            <person name="Argimon S."/>
            <person name="Zhang W."/>
            <person name="Yang X."/>
            <person name="Jeffery I.B."/>
            <person name="Cooney J.C."/>
            <person name="Kagawa T.F."/>
            <person name="Liu W."/>
            <person name="Song Y."/>
            <person name="Salvetti E."/>
            <person name="Wrobel A."/>
            <person name="Rasinkangas P."/>
            <person name="Parkhill J."/>
            <person name="Rea M.C."/>
            <person name="O'Sullivan O."/>
            <person name="Ritari J."/>
            <person name="Douillard F.P."/>
            <person name="Paul Ross R."/>
            <person name="Yang R."/>
            <person name="Briner A.E."/>
            <person name="Felis G.E."/>
            <person name="de Vos W.M."/>
            <person name="Barrangou R."/>
            <person name="Klaenhammer T.R."/>
            <person name="Caufield P.W."/>
            <person name="Cui Y."/>
            <person name="Zhang H."/>
            <person name="O'Toole P.W."/>
        </authorList>
    </citation>
    <scope>NUCLEOTIDE SEQUENCE [LARGE SCALE GENOMIC DNA]</scope>
    <source>
        <strain evidence="12 13">DSM 20014</strain>
    </source>
</reference>
<dbReference type="InterPro" id="IPR020568">
    <property type="entry name" value="Ribosomal_Su5_D2-typ_SF"/>
</dbReference>
<dbReference type="STRING" id="1620.IV67_GL000576"/>
<dbReference type="InterPro" id="IPR006204">
    <property type="entry name" value="GHMP_kinase_N_dom"/>
</dbReference>
<keyword evidence="3" id="KW-0808">Transferase</keyword>
<dbReference type="GO" id="GO:0019287">
    <property type="term" value="P:isopentenyl diphosphate biosynthetic process, mevalonate pathway"/>
    <property type="evidence" value="ECO:0007669"/>
    <property type="project" value="UniProtKB-UniPathway"/>
</dbReference>
<dbReference type="Gene3D" id="3.30.230.10">
    <property type="match status" value="1"/>
</dbReference>
<keyword evidence="6" id="KW-0067">ATP-binding</keyword>
<dbReference type="GO" id="GO:0005829">
    <property type="term" value="C:cytosol"/>
    <property type="evidence" value="ECO:0007669"/>
    <property type="project" value="TreeGrafter"/>
</dbReference>
<dbReference type="PRINTS" id="PR00959">
    <property type="entry name" value="MEVGALKINASE"/>
</dbReference>
<dbReference type="AlphaFoldDB" id="A0A0R2JRD7"/>
<evidence type="ECO:0000256" key="6">
    <source>
        <dbReference type="ARBA" id="ARBA00022840"/>
    </source>
</evidence>
<feature type="domain" description="GHMP kinase N-terminal" evidence="10">
    <location>
        <begin position="77"/>
        <end position="156"/>
    </location>
</feature>
<keyword evidence="4" id="KW-0547">Nucleotide-binding</keyword>
<dbReference type="Gene3D" id="3.30.70.890">
    <property type="entry name" value="GHMP kinase, C-terminal domain"/>
    <property type="match status" value="1"/>
</dbReference>
<keyword evidence="13" id="KW-1185">Reference proteome</keyword>
<evidence type="ECO:0000256" key="1">
    <source>
        <dbReference type="ARBA" id="ARBA00022490"/>
    </source>
</evidence>
<evidence type="ECO:0000256" key="3">
    <source>
        <dbReference type="ARBA" id="ARBA00022679"/>
    </source>
</evidence>
<organism evidence="12 13">
    <name type="scientific">Weissella minor</name>
    <dbReference type="NCBI Taxonomy" id="1620"/>
    <lineage>
        <taxon>Bacteria</taxon>
        <taxon>Bacillati</taxon>
        <taxon>Bacillota</taxon>
        <taxon>Bacilli</taxon>
        <taxon>Lactobacillales</taxon>
        <taxon>Lactobacillaceae</taxon>
        <taxon>Weissella</taxon>
    </lineage>
</organism>
<dbReference type="InterPro" id="IPR013750">
    <property type="entry name" value="GHMP_kinase_C_dom"/>
</dbReference>
<dbReference type="InterPro" id="IPR006205">
    <property type="entry name" value="Mev_gal_kin"/>
</dbReference>
<evidence type="ECO:0000313" key="13">
    <source>
        <dbReference type="Proteomes" id="UP000051673"/>
    </source>
</evidence>
<dbReference type="EMBL" id="JQCD01000024">
    <property type="protein sequence ID" value="KRN77063.1"/>
    <property type="molecule type" value="Genomic_DNA"/>
</dbReference>
<accession>A0A0R2JRD7</accession>
<dbReference type="SUPFAM" id="SSF55060">
    <property type="entry name" value="GHMP Kinase, C-terminal domain"/>
    <property type="match status" value="1"/>
</dbReference>
<dbReference type="PANTHER" id="PTHR43290">
    <property type="entry name" value="MEVALONATE KINASE"/>
    <property type="match status" value="1"/>
</dbReference>
<dbReference type="Proteomes" id="UP000051673">
    <property type="component" value="Unassembled WGS sequence"/>
</dbReference>
<dbReference type="PATRIC" id="fig|1620.3.peg.583"/>
<evidence type="ECO:0000259" key="11">
    <source>
        <dbReference type="Pfam" id="PF08544"/>
    </source>
</evidence>
<dbReference type="InterPro" id="IPR036554">
    <property type="entry name" value="GHMP_kinase_C_sf"/>
</dbReference>
<keyword evidence="1" id="KW-0963">Cytoplasm</keyword>
<name>A0A0R2JRD7_9LACO</name>